<organism evidence="2">
    <name type="scientific">Lentimicrobium saccharophilum</name>
    <dbReference type="NCBI Taxonomy" id="1678841"/>
    <lineage>
        <taxon>Bacteria</taxon>
        <taxon>Pseudomonadati</taxon>
        <taxon>Bacteroidota</taxon>
        <taxon>Bacteroidia</taxon>
        <taxon>Bacteroidales</taxon>
        <taxon>Lentimicrobiaceae</taxon>
        <taxon>Lentimicrobium</taxon>
    </lineage>
</organism>
<sequence length="132" mass="15009">MKRSYLLFLVAGLVTVSVAYWLFSLSEPMGTTDSIHFFVIGLLVVFALFIGFKRLVSEKRGEPTEDELSKQILRKAAALSYFISLYVWVILLFLKDRLTMDTEQLIGTGILGMGVVFALSWLIINFRGIRHE</sequence>
<dbReference type="RefSeq" id="WP_062042165.1">
    <property type="nucleotide sequence ID" value="NZ_DF968182.1"/>
</dbReference>
<gene>
    <name evidence="2" type="ORF">TBC1_112205</name>
</gene>
<proteinExistence type="predicted"/>
<accession>A0A0S7BTB3</accession>
<evidence type="ECO:0008006" key="4">
    <source>
        <dbReference type="Google" id="ProtNLM"/>
    </source>
</evidence>
<dbReference type="InterPro" id="IPR019235">
    <property type="entry name" value="DUF2178_TM"/>
</dbReference>
<feature type="transmembrane region" description="Helical" evidence="1">
    <location>
        <begin position="106"/>
        <end position="126"/>
    </location>
</feature>
<protein>
    <recommendedName>
        <fullName evidence="4">DUF2178 domain-containing protein</fullName>
    </recommendedName>
</protein>
<feature type="transmembrane region" description="Helical" evidence="1">
    <location>
        <begin position="35"/>
        <end position="56"/>
    </location>
</feature>
<dbReference type="Proteomes" id="UP000053091">
    <property type="component" value="Unassembled WGS sequence"/>
</dbReference>
<evidence type="ECO:0000313" key="2">
    <source>
        <dbReference type="EMBL" id="GAP44044.1"/>
    </source>
</evidence>
<keyword evidence="3" id="KW-1185">Reference proteome</keyword>
<dbReference type="EMBL" id="DF968182">
    <property type="protein sequence ID" value="GAP44044.1"/>
    <property type="molecule type" value="Genomic_DNA"/>
</dbReference>
<keyword evidence="1" id="KW-0472">Membrane</keyword>
<keyword evidence="1" id="KW-1133">Transmembrane helix</keyword>
<feature type="transmembrane region" description="Helical" evidence="1">
    <location>
        <begin position="76"/>
        <end position="94"/>
    </location>
</feature>
<feature type="transmembrane region" description="Helical" evidence="1">
    <location>
        <begin position="5"/>
        <end position="23"/>
    </location>
</feature>
<reference evidence="2" key="1">
    <citation type="journal article" date="2015" name="Genome Announc.">
        <title>Draft Genome Sequence of Bacteroidales Strain TBC1, a Novel Isolate from a Methanogenic Wastewater Treatment System.</title>
        <authorList>
            <person name="Tourlousse D.M."/>
            <person name="Matsuura N."/>
            <person name="Sun L."/>
            <person name="Toyonaga M."/>
            <person name="Kuroda K."/>
            <person name="Ohashi A."/>
            <person name="Cruz R."/>
            <person name="Yamaguchi T."/>
            <person name="Sekiguchi Y."/>
        </authorList>
    </citation>
    <scope>NUCLEOTIDE SEQUENCE [LARGE SCALE GENOMIC DNA]</scope>
    <source>
        <strain evidence="2">TBC1</strain>
    </source>
</reference>
<dbReference type="OrthoDB" id="1494666at2"/>
<name>A0A0S7BTB3_9BACT</name>
<evidence type="ECO:0000256" key="1">
    <source>
        <dbReference type="SAM" id="Phobius"/>
    </source>
</evidence>
<dbReference type="AlphaFoldDB" id="A0A0S7BTB3"/>
<dbReference type="Pfam" id="PF09946">
    <property type="entry name" value="DUF2178"/>
    <property type="match status" value="1"/>
</dbReference>
<keyword evidence="1" id="KW-0812">Transmembrane</keyword>
<evidence type="ECO:0000313" key="3">
    <source>
        <dbReference type="Proteomes" id="UP000053091"/>
    </source>
</evidence>